<dbReference type="Proteomes" id="UP000649179">
    <property type="component" value="Unassembled WGS sequence"/>
</dbReference>
<name>A0A917BKA3_9ACTN</name>
<evidence type="ECO:0000259" key="2">
    <source>
        <dbReference type="Pfam" id="PF20434"/>
    </source>
</evidence>
<dbReference type="InterPro" id="IPR050300">
    <property type="entry name" value="GDXG_lipolytic_enzyme"/>
</dbReference>
<protein>
    <recommendedName>
        <fullName evidence="2">BD-FAE-like domain-containing protein</fullName>
    </recommendedName>
</protein>
<feature type="domain" description="BD-FAE-like" evidence="2">
    <location>
        <begin position="48"/>
        <end position="239"/>
    </location>
</feature>
<gene>
    <name evidence="3" type="ORF">GCM10011519_21410</name>
</gene>
<dbReference type="InterPro" id="IPR049492">
    <property type="entry name" value="BD-FAE-like_dom"/>
</dbReference>
<reference evidence="3" key="2">
    <citation type="submission" date="2020-09" db="EMBL/GenBank/DDBJ databases">
        <authorList>
            <person name="Sun Q."/>
            <person name="Zhou Y."/>
        </authorList>
    </citation>
    <scope>NUCLEOTIDE SEQUENCE</scope>
    <source>
        <strain evidence="3">CGMCC 1.16067</strain>
    </source>
</reference>
<dbReference type="EMBL" id="BMKQ01000001">
    <property type="protein sequence ID" value="GGF47106.1"/>
    <property type="molecule type" value="Genomic_DNA"/>
</dbReference>
<dbReference type="Pfam" id="PF20434">
    <property type="entry name" value="BD-FAE"/>
    <property type="match status" value="1"/>
</dbReference>
<evidence type="ECO:0000313" key="3">
    <source>
        <dbReference type="EMBL" id="GGF47106.1"/>
    </source>
</evidence>
<dbReference type="InterPro" id="IPR029058">
    <property type="entry name" value="AB_hydrolase_fold"/>
</dbReference>
<sequence>MTGLDRRSLLLGALATAAGIGLAGCGDDRPDVAGGRRTYGPGEDQYGDLLLPKKKKPVATVVTIHGGYWYDGYGLDLMNPIAGSLVDDGAVVWNLEYRRIGGGGGWPATFEDVAAGIDALPDLEGLPNGAMDSVVVLGHSAGGHLAVWAASRTARTPGGAPAYRLDGCLSLAGALDLTTGSQERIGQDAVNKLMGGTAEEYPERYDLGDPTRLVPASCPVVALRGVDDTTVPKTQSTAYVEADTAAGGKARFEEVPGDHFTLIEPKGESWKVATTQLAGLAGR</sequence>
<dbReference type="InterPro" id="IPR006311">
    <property type="entry name" value="TAT_signal"/>
</dbReference>
<dbReference type="Gene3D" id="3.40.50.1820">
    <property type="entry name" value="alpha/beta hydrolase"/>
    <property type="match status" value="1"/>
</dbReference>
<keyword evidence="1" id="KW-0378">Hydrolase</keyword>
<organism evidence="3 4">
    <name type="scientific">Marmoricola endophyticus</name>
    <dbReference type="NCBI Taxonomy" id="2040280"/>
    <lineage>
        <taxon>Bacteria</taxon>
        <taxon>Bacillati</taxon>
        <taxon>Actinomycetota</taxon>
        <taxon>Actinomycetes</taxon>
        <taxon>Propionibacteriales</taxon>
        <taxon>Nocardioidaceae</taxon>
        <taxon>Marmoricola</taxon>
    </lineage>
</organism>
<evidence type="ECO:0000313" key="4">
    <source>
        <dbReference type="Proteomes" id="UP000649179"/>
    </source>
</evidence>
<dbReference type="AlphaFoldDB" id="A0A917BKA3"/>
<dbReference type="RefSeq" id="WP_229660780.1">
    <property type="nucleotide sequence ID" value="NZ_BMKQ01000001.1"/>
</dbReference>
<dbReference type="SUPFAM" id="SSF53474">
    <property type="entry name" value="alpha/beta-Hydrolases"/>
    <property type="match status" value="1"/>
</dbReference>
<reference evidence="3" key="1">
    <citation type="journal article" date="2014" name="Int. J. Syst. Evol. Microbiol.">
        <title>Complete genome sequence of Corynebacterium casei LMG S-19264T (=DSM 44701T), isolated from a smear-ripened cheese.</title>
        <authorList>
            <consortium name="US DOE Joint Genome Institute (JGI-PGF)"/>
            <person name="Walter F."/>
            <person name="Albersmeier A."/>
            <person name="Kalinowski J."/>
            <person name="Ruckert C."/>
        </authorList>
    </citation>
    <scope>NUCLEOTIDE SEQUENCE</scope>
    <source>
        <strain evidence="3">CGMCC 1.16067</strain>
    </source>
</reference>
<dbReference type="PROSITE" id="PS51318">
    <property type="entry name" value="TAT"/>
    <property type="match status" value="1"/>
</dbReference>
<dbReference type="GO" id="GO:0016787">
    <property type="term" value="F:hydrolase activity"/>
    <property type="evidence" value="ECO:0007669"/>
    <property type="project" value="UniProtKB-KW"/>
</dbReference>
<dbReference type="PANTHER" id="PTHR48081">
    <property type="entry name" value="AB HYDROLASE SUPERFAMILY PROTEIN C4A8.06C"/>
    <property type="match status" value="1"/>
</dbReference>
<dbReference type="PANTHER" id="PTHR48081:SF33">
    <property type="entry name" value="KYNURENINE FORMAMIDASE"/>
    <property type="match status" value="1"/>
</dbReference>
<evidence type="ECO:0000256" key="1">
    <source>
        <dbReference type="ARBA" id="ARBA00022801"/>
    </source>
</evidence>
<proteinExistence type="predicted"/>
<keyword evidence="4" id="KW-1185">Reference proteome</keyword>
<accession>A0A917BKA3</accession>
<comment type="caution">
    <text evidence="3">The sequence shown here is derived from an EMBL/GenBank/DDBJ whole genome shotgun (WGS) entry which is preliminary data.</text>
</comment>
<dbReference type="PROSITE" id="PS51257">
    <property type="entry name" value="PROKAR_LIPOPROTEIN"/>
    <property type="match status" value="1"/>
</dbReference>